<dbReference type="GO" id="GO:0043856">
    <property type="term" value="F:anti-sigma factor antagonist activity"/>
    <property type="evidence" value="ECO:0007669"/>
    <property type="project" value="TreeGrafter"/>
</dbReference>
<dbReference type="PANTHER" id="PTHR33495:SF2">
    <property type="entry name" value="ANTI-SIGMA FACTOR ANTAGONIST TM_1081-RELATED"/>
    <property type="match status" value="1"/>
</dbReference>
<dbReference type="PANTHER" id="PTHR33495">
    <property type="entry name" value="ANTI-SIGMA FACTOR ANTAGONIST TM_1081-RELATED-RELATED"/>
    <property type="match status" value="1"/>
</dbReference>
<organism evidence="2 3">
    <name type="scientific">Micromonospora echinospora</name>
    <name type="common">Micromonospora purpurea</name>
    <dbReference type="NCBI Taxonomy" id="1877"/>
    <lineage>
        <taxon>Bacteria</taxon>
        <taxon>Bacillati</taxon>
        <taxon>Actinomycetota</taxon>
        <taxon>Actinomycetes</taxon>
        <taxon>Micromonosporales</taxon>
        <taxon>Micromonosporaceae</taxon>
        <taxon>Micromonospora</taxon>
    </lineage>
</organism>
<dbReference type="InterPro" id="IPR036513">
    <property type="entry name" value="STAS_dom_sf"/>
</dbReference>
<keyword evidence="3" id="KW-1185">Reference proteome</keyword>
<dbReference type="AlphaFoldDB" id="A0A1C5A086"/>
<dbReference type="SUPFAM" id="SSF52091">
    <property type="entry name" value="SpoIIaa-like"/>
    <property type="match status" value="1"/>
</dbReference>
<sequence length="205" mass="21746">MTVVPGLRSGTVNLICDRCGNSVEAVPAVLPEPEVVWTVLNDHGWEGSPFAVGPHRCAGCTVASLVAPPPDADGPADPTVGPRAWRVDVEELPEAVVLTPSGDIEVLVADVLREALAAALSGDRDVVLDLCRVGMLDSTGLGLLVRAHREARQQGRSFCLVAPSRFVLTVLHTMRLESVFLVFDHRSQALACLAADRPDLSTSGR</sequence>
<dbReference type="OrthoDB" id="5456061at2"/>
<dbReference type="PROSITE" id="PS50801">
    <property type="entry name" value="STAS"/>
    <property type="match status" value="1"/>
</dbReference>
<protein>
    <submittedName>
        <fullName evidence="2">Anti-anti-sigma factor</fullName>
    </submittedName>
</protein>
<dbReference type="RefSeq" id="WP_088984649.1">
    <property type="nucleotide sequence ID" value="NZ_JBFAII010000029.1"/>
</dbReference>
<accession>A0A1C5A086</accession>
<proteinExistence type="predicted"/>
<dbReference type="EMBL" id="LT607413">
    <property type="protein sequence ID" value="SCF38603.1"/>
    <property type="molecule type" value="Genomic_DNA"/>
</dbReference>
<dbReference type="Proteomes" id="UP000198253">
    <property type="component" value="Chromosome I"/>
</dbReference>
<evidence type="ECO:0000313" key="3">
    <source>
        <dbReference type="Proteomes" id="UP000198253"/>
    </source>
</evidence>
<evidence type="ECO:0000313" key="2">
    <source>
        <dbReference type="EMBL" id="SCF38603.1"/>
    </source>
</evidence>
<evidence type="ECO:0000259" key="1">
    <source>
        <dbReference type="PROSITE" id="PS50801"/>
    </source>
</evidence>
<dbReference type="Gene3D" id="3.30.750.24">
    <property type="entry name" value="STAS domain"/>
    <property type="match status" value="1"/>
</dbReference>
<dbReference type="InterPro" id="IPR002645">
    <property type="entry name" value="STAS_dom"/>
</dbReference>
<dbReference type="Pfam" id="PF01740">
    <property type="entry name" value="STAS"/>
    <property type="match status" value="1"/>
</dbReference>
<dbReference type="CDD" id="cd07043">
    <property type="entry name" value="STAS_anti-anti-sigma_factors"/>
    <property type="match status" value="1"/>
</dbReference>
<reference evidence="3" key="1">
    <citation type="submission" date="2016-06" db="EMBL/GenBank/DDBJ databases">
        <authorList>
            <person name="Varghese N."/>
            <person name="Submissions Spin"/>
        </authorList>
    </citation>
    <scope>NUCLEOTIDE SEQUENCE [LARGE SCALE GENOMIC DNA]</scope>
    <source>
        <strain evidence="3">DSM 43816</strain>
    </source>
</reference>
<gene>
    <name evidence="2" type="ORF">GA0070618_6060</name>
</gene>
<dbReference type="InParanoid" id="A0A1C5A086"/>
<feature type="domain" description="STAS" evidence="1">
    <location>
        <begin position="85"/>
        <end position="193"/>
    </location>
</feature>
<name>A0A1C5A086_MICEC</name>